<organism evidence="2 3">
    <name type="scientific">Streptomyces polyasparticus</name>
    <dbReference type="NCBI Taxonomy" id="2767826"/>
    <lineage>
        <taxon>Bacteria</taxon>
        <taxon>Bacillati</taxon>
        <taxon>Actinomycetota</taxon>
        <taxon>Actinomycetes</taxon>
        <taxon>Kitasatosporales</taxon>
        <taxon>Streptomycetaceae</taxon>
        <taxon>Streptomyces</taxon>
    </lineage>
</organism>
<feature type="transmembrane region" description="Helical" evidence="1">
    <location>
        <begin position="135"/>
        <end position="158"/>
    </location>
</feature>
<comment type="caution">
    <text evidence="2">The sequence shown here is derived from an EMBL/GenBank/DDBJ whole genome shotgun (WGS) entry which is preliminary data.</text>
</comment>
<gene>
    <name evidence="2" type="ORF">H9Y04_34390</name>
</gene>
<feature type="transmembrane region" description="Helical" evidence="1">
    <location>
        <begin position="59"/>
        <end position="82"/>
    </location>
</feature>
<feature type="transmembrane region" description="Helical" evidence="1">
    <location>
        <begin position="97"/>
        <end position="123"/>
    </location>
</feature>
<protein>
    <submittedName>
        <fullName evidence="2">Uncharacterized protein</fullName>
    </submittedName>
</protein>
<name>A0ABR7SQF9_9ACTN</name>
<dbReference type="EMBL" id="JACTVJ010000020">
    <property type="protein sequence ID" value="MBC9717633.1"/>
    <property type="molecule type" value="Genomic_DNA"/>
</dbReference>
<keyword evidence="3" id="KW-1185">Reference proteome</keyword>
<proteinExistence type="predicted"/>
<keyword evidence="1" id="KW-0812">Transmembrane</keyword>
<keyword evidence="1" id="KW-1133">Transmembrane helix</keyword>
<evidence type="ECO:0000313" key="2">
    <source>
        <dbReference type="EMBL" id="MBC9717633.1"/>
    </source>
</evidence>
<dbReference type="RefSeq" id="WP_187818074.1">
    <property type="nucleotide sequence ID" value="NZ_JACTVJ010000020.1"/>
</dbReference>
<keyword evidence="1" id="KW-0472">Membrane</keyword>
<evidence type="ECO:0000313" key="3">
    <source>
        <dbReference type="Proteomes" id="UP000642284"/>
    </source>
</evidence>
<reference evidence="2 3" key="1">
    <citation type="submission" date="2020-08" db="EMBL/GenBank/DDBJ databases">
        <title>Genemic of Streptomyces polyaspartic.</title>
        <authorList>
            <person name="Liu W."/>
        </authorList>
    </citation>
    <scope>NUCLEOTIDE SEQUENCE [LARGE SCALE GENOMIC DNA]</scope>
    <source>
        <strain evidence="2 3">TRM66268-LWL</strain>
    </source>
</reference>
<accession>A0ABR7SQF9</accession>
<feature type="transmembrane region" description="Helical" evidence="1">
    <location>
        <begin position="30"/>
        <end position="47"/>
    </location>
</feature>
<dbReference type="Proteomes" id="UP000642284">
    <property type="component" value="Unassembled WGS sequence"/>
</dbReference>
<evidence type="ECO:0000256" key="1">
    <source>
        <dbReference type="SAM" id="Phobius"/>
    </source>
</evidence>
<sequence>MSTISCRRASRLENTLDSFDPPGDWSFPELQLLVAAYAVAIGLRLLIRNQRTRNWVPWLIPAALPVAFALFPGLGTVVHTYYLDEFGFDREDVGIPMYWQIIASAKVVAAMSVWLVAPALWGYLRHFHRVVRDRWFYGAITALNTILSFAAGPLYFVIRPAVEAGGAARVAAGAGRAPSEYYGIKAAWVCVTPRVPLSQLPSEGAAITTAAPYLLLGDASGTAALWRGGQAVKAPLNKLLLVPATAGDRPCPP</sequence>